<evidence type="ECO:0000313" key="2">
    <source>
        <dbReference type="Proteomes" id="UP000821837"/>
    </source>
</evidence>
<reference evidence="1" key="1">
    <citation type="journal article" date="2020" name="Cell">
        <title>Large-Scale Comparative Analyses of Tick Genomes Elucidate Their Genetic Diversity and Vector Capacities.</title>
        <authorList>
            <consortium name="Tick Genome and Microbiome Consortium (TIGMIC)"/>
            <person name="Jia N."/>
            <person name="Wang J."/>
            <person name="Shi W."/>
            <person name="Du L."/>
            <person name="Sun Y."/>
            <person name="Zhan W."/>
            <person name="Jiang J.F."/>
            <person name="Wang Q."/>
            <person name="Zhang B."/>
            <person name="Ji P."/>
            <person name="Bell-Sakyi L."/>
            <person name="Cui X.M."/>
            <person name="Yuan T.T."/>
            <person name="Jiang B.G."/>
            <person name="Yang W.F."/>
            <person name="Lam T.T."/>
            <person name="Chang Q.C."/>
            <person name="Ding S.J."/>
            <person name="Wang X.J."/>
            <person name="Zhu J.G."/>
            <person name="Ruan X.D."/>
            <person name="Zhao L."/>
            <person name="Wei J.T."/>
            <person name="Ye R.Z."/>
            <person name="Que T.C."/>
            <person name="Du C.H."/>
            <person name="Zhou Y.H."/>
            <person name="Cheng J.X."/>
            <person name="Dai P.F."/>
            <person name="Guo W.B."/>
            <person name="Han X.H."/>
            <person name="Huang E.J."/>
            <person name="Li L.F."/>
            <person name="Wei W."/>
            <person name="Gao Y.C."/>
            <person name="Liu J.Z."/>
            <person name="Shao H.Z."/>
            <person name="Wang X."/>
            <person name="Wang C.C."/>
            <person name="Yang T.C."/>
            <person name="Huo Q.B."/>
            <person name="Li W."/>
            <person name="Chen H.Y."/>
            <person name="Chen S.E."/>
            <person name="Zhou L.G."/>
            <person name="Ni X.B."/>
            <person name="Tian J.H."/>
            <person name="Sheng Y."/>
            <person name="Liu T."/>
            <person name="Pan Y.S."/>
            <person name="Xia L.Y."/>
            <person name="Li J."/>
            <person name="Zhao F."/>
            <person name="Cao W.C."/>
        </authorList>
    </citation>
    <scope>NUCLEOTIDE SEQUENCE</scope>
    <source>
        <strain evidence="1">Rsan-2018</strain>
    </source>
</reference>
<dbReference type="Proteomes" id="UP000821837">
    <property type="component" value="Chromosome 11"/>
</dbReference>
<accession>A0A9D4QA69</accession>
<reference evidence="1" key="2">
    <citation type="submission" date="2021-09" db="EMBL/GenBank/DDBJ databases">
        <authorList>
            <person name="Jia N."/>
            <person name="Wang J."/>
            <person name="Shi W."/>
            <person name="Du L."/>
            <person name="Sun Y."/>
            <person name="Zhan W."/>
            <person name="Jiang J."/>
            <person name="Wang Q."/>
            <person name="Zhang B."/>
            <person name="Ji P."/>
            <person name="Sakyi L.B."/>
            <person name="Cui X."/>
            <person name="Yuan T."/>
            <person name="Jiang B."/>
            <person name="Yang W."/>
            <person name="Lam T.T.-Y."/>
            <person name="Chang Q."/>
            <person name="Ding S."/>
            <person name="Wang X."/>
            <person name="Zhu J."/>
            <person name="Ruan X."/>
            <person name="Zhao L."/>
            <person name="Wei J."/>
            <person name="Que T."/>
            <person name="Du C."/>
            <person name="Cheng J."/>
            <person name="Dai P."/>
            <person name="Han X."/>
            <person name="Huang E."/>
            <person name="Gao Y."/>
            <person name="Liu J."/>
            <person name="Shao H."/>
            <person name="Ye R."/>
            <person name="Li L."/>
            <person name="Wei W."/>
            <person name="Wang X."/>
            <person name="Wang C."/>
            <person name="Huo Q."/>
            <person name="Li W."/>
            <person name="Guo W."/>
            <person name="Chen H."/>
            <person name="Chen S."/>
            <person name="Zhou L."/>
            <person name="Zhou L."/>
            <person name="Ni X."/>
            <person name="Tian J."/>
            <person name="Zhou Y."/>
            <person name="Sheng Y."/>
            <person name="Liu T."/>
            <person name="Pan Y."/>
            <person name="Xia L."/>
            <person name="Li J."/>
            <person name="Zhao F."/>
            <person name="Cao W."/>
        </authorList>
    </citation>
    <scope>NUCLEOTIDE SEQUENCE</scope>
    <source>
        <strain evidence="1">Rsan-2018</strain>
        <tissue evidence="1">Larvae</tissue>
    </source>
</reference>
<keyword evidence="2" id="KW-1185">Reference proteome</keyword>
<evidence type="ECO:0000313" key="1">
    <source>
        <dbReference type="EMBL" id="KAH7972162.1"/>
    </source>
</evidence>
<gene>
    <name evidence="1" type="ORF">HPB52_007924</name>
</gene>
<organism evidence="1 2">
    <name type="scientific">Rhipicephalus sanguineus</name>
    <name type="common">Brown dog tick</name>
    <name type="synonym">Ixodes sanguineus</name>
    <dbReference type="NCBI Taxonomy" id="34632"/>
    <lineage>
        <taxon>Eukaryota</taxon>
        <taxon>Metazoa</taxon>
        <taxon>Ecdysozoa</taxon>
        <taxon>Arthropoda</taxon>
        <taxon>Chelicerata</taxon>
        <taxon>Arachnida</taxon>
        <taxon>Acari</taxon>
        <taxon>Parasitiformes</taxon>
        <taxon>Ixodida</taxon>
        <taxon>Ixodoidea</taxon>
        <taxon>Ixodidae</taxon>
        <taxon>Rhipicephalinae</taxon>
        <taxon>Rhipicephalus</taxon>
        <taxon>Rhipicephalus</taxon>
    </lineage>
</organism>
<protein>
    <submittedName>
        <fullName evidence="1">Uncharacterized protein</fullName>
    </submittedName>
</protein>
<name>A0A9D4QA69_RHISA</name>
<comment type="caution">
    <text evidence="1">The sequence shown here is derived from an EMBL/GenBank/DDBJ whole genome shotgun (WGS) entry which is preliminary data.</text>
</comment>
<sequence>MQVSFPEVSEVSVSVLDQPFEIPWNTFPPELQKACHEGRRPLKSDLNEMVRTLSDRVMACYQKPGRKVLRAIAREIESASDDDLGDMPASPFVVAKG</sequence>
<dbReference type="EMBL" id="JABSTV010001247">
    <property type="protein sequence ID" value="KAH7972162.1"/>
    <property type="molecule type" value="Genomic_DNA"/>
</dbReference>
<proteinExistence type="predicted"/>
<dbReference type="AlphaFoldDB" id="A0A9D4QA69"/>